<reference evidence="1 2" key="1">
    <citation type="submission" date="2016-01" db="EMBL/GenBank/DDBJ databases">
        <title>Genome sequence of Clostridium neopropionicum X4, DSM-3847.</title>
        <authorList>
            <person name="Poehlein A."/>
            <person name="Beck M.H."/>
            <person name="Bengelsdorf F.R."/>
            <person name="Daniel R."/>
            <person name="Duerre P."/>
        </authorList>
    </citation>
    <scope>NUCLEOTIDE SEQUENCE [LARGE SCALE GENOMIC DNA]</scope>
    <source>
        <strain evidence="1 2">DSM-3847</strain>
    </source>
</reference>
<organism evidence="1 2">
    <name type="scientific">Anaerotignum neopropionicum</name>
    <dbReference type="NCBI Taxonomy" id="36847"/>
    <lineage>
        <taxon>Bacteria</taxon>
        <taxon>Bacillati</taxon>
        <taxon>Bacillota</taxon>
        <taxon>Clostridia</taxon>
        <taxon>Lachnospirales</taxon>
        <taxon>Anaerotignaceae</taxon>
        <taxon>Anaerotignum</taxon>
    </lineage>
</organism>
<protein>
    <submittedName>
        <fullName evidence="1">Uncharacterized protein</fullName>
    </submittedName>
</protein>
<sequence length="130" mass="15326">MPLAKERNLQLLDYDISDNRYRELKYFCRQYKEKQKILRSITELSSPQFQVTRGDAISDKTAKIATKRAQLTDDIKIIEQAALEADGELYAYLLKNVTDGVAYEYLDIPVSRAGFYALRRRFFYLLDKRR</sequence>
<proteinExistence type="predicted"/>
<dbReference type="Proteomes" id="UP000070539">
    <property type="component" value="Unassembled WGS sequence"/>
</dbReference>
<gene>
    <name evidence="1" type="ORF">CLNEO_17210</name>
</gene>
<name>A0A136WDW4_9FIRM</name>
<evidence type="ECO:0000313" key="2">
    <source>
        <dbReference type="Proteomes" id="UP000070539"/>
    </source>
</evidence>
<comment type="caution">
    <text evidence="1">The sequence shown here is derived from an EMBL/GenBank/DDBJ whole genome shotgun (WGS) entry which is preliminary data.</text>
</comment>
<keyword evidence="2" id="KW-1185">Reference proteome</keyword>
<dbReference type="EMBL" id="LRVM01000005">
    <property type="protein sequence ID" value="KXL52700.1"/>
    <property type="molecule type" value="Genomic_DNA"/>
</dbReference>
<dbReference type="AlphaFoldDB" id="A0A136WDW4"/>
<accession>A0A136WDW4</accession>
<evidence type="ECO:0000313" key="1">
    <source>
        <dbReference type="EMBL" id="KXL52700.1"/>
    </source>
</evidence>